<accession>A0A3P6SHW8</accession>
<organism evidence="4 5">
    <name type="scientific">Anisakis simplex</name>
    <name type="common">Herring worm</name>
    <dbReference type="NCBI Taxonomy" id="6269"/>
    <lineage>
        <taxon>Eukaryota</taxon>
        <taxon>Metazoa</taxon>
        <taxon>Ecdysozoa</taxon>
        <taxon>Nematoda</taxon>
        <taxon>Chromadorea</taxon>
        <taxon>Rhabditida</taxon>
        <taxon>Spirurina</taxon>
        <taxon>Ascaridomorpha</taxon>
        <taxon>Ascaridoidea</taxon>
        <taxon>Anisakidae</taxon>
        <taxon>Anisakis</taxon>
        <taxon>Anisakis simplex complex</taxon>
    </lineage>
</organism>
<comment type="function">
    <text evidence="2">Component of the origin recognition complex (ORC) that binds origins of replication. DNA-binding is ATP-dependent. ORC is required to assemble the pre-replication complex necessary to initiate DNA replication.</text>
</comment>
<evidence type="ECO:0000256" key="1">
    <source>
        <dbReference type="ARBA" id="ARBA00019080"/>
    </source>
</evidence>
<evidence type="ECO:0000256" key="2">
    <source>
        <dbReference type="RuleBase" id="RU368084"/>
    </source>
</evidence>
<dbReference type="EMBL" id="UYRR01038742">
    <property type="protein sequence ID" value="VDK74416.1"/>
    <property type="molecule type" value="Genomic_DNA"/>
</dbReference>
<gene>
    <name evidence="4" type="ORF">ASIM_LOCUS20120</name>
</gene>
<dbReference type="GO" id="GO:0003688">
    <property type="term" value="F:DNA replication origin binding"/>
    <property type="evidence" value="ECO:0007669"/>
    <property type="project" value="UniProtKB-UniRule"/>
</dbReference>
<dbReference type="InterPro" id="IPR007220">
    <property type="entry name" value="ORC2"/>
</dbReference>
<reference evidence="4 5" key="1">
    <citation type="submission" date="2018-11" db="EMBL/GenBank/DDBJ databases">
        <authorList>
            <consortium name="Pathogen Informatics"/>
        </authorList>
    </citation>
    <scope>NUCLEOTIDE SEQUENCE [LARGE SCALE GENOMIC DNA]</scope>
</reference>
<comment type="similarity">
    <text evidence="2">Belongs to the ORC2 family.</text>
</comment>
<dbReference type="AlphaFoldDB" id="A0A3P6SHW8"/>
<dbReference type="PANTHER" id="PTHR14052:SF0">
    <property type="entry name" value="ORIGIN RECOGNITION COMPLEX SUBUNIT 2"/>
    <property type="match status" value="1"/>
</dbReference>
<protein>
    <recommendedName>
        <fullName evidence="1 2">Origin recognition complex subunit 2</fullName>
    </recommendedName>
</protein>
<keyword evidence="5" id="KW-1185">Reference proteome</keyword>
<comment type="subunit">
    <text evidence="2">Component of the origin recognition complex (ORC).</text>
</comment>
<dbReference type="GO" id="GO:0006260">
    <property type="term" value="P:DNA replication"/>
    <property type="evidence" value="ECO:0007669"/>
    <property type="project" value="UniProtKB-UniRule"/>
</dbReference>
<name>A0A3P6SHW8_ANISI</name>
<sequence>MQFYGIGSKRALLQAFCDEFLSDLTHVVVDAFYPSVTTRIILQEMLNAFNFVFINVDTMLAYKEELFASESKLLGLNAKTSGRAHSQASLDVLWASLTFNSRMVLHKLAKLYYARKQAIEFFDLYRQSRYIVHSVVIIVIF</sequence>
<comment type="subcellular location">
    <subcellularLocation>
        <location evidence="2">Nucleus</location>
    </subcellularLocation>
</comment>
<dbReference type="GO" id="GO:0005664">
    <property type="term" value="C:nuclear origin of replication recognition complex"/>
    <property type="evidence" value="ECO:0007669"/>
    <property type="project" value="UniProtKB-UniRule"/>
</dbReference>
<dbReference type="PANTHER" id="PTHR14052">
    <property type="entry name" value="ORIGIN RECOGNITION COMPLEX SUBUNIT 2"/>
    <property type="match status" value="1"/>
</dbReference>
<proteinExistence type="inferred from homology"/>
<dbReference type="InterPro" id="IPR056772">
    <property type="entry name" value="RecA-like_ORC2"/>
</dbReference>
<evidence type="ECO:0000259" key="3">
    <source>
        <dbReference type="Pfam" id="PF04084"/>
    </source>
</evidence>
<evidence type="ECO:0000313" key="5">
    <source>
        <dbReference type="Proteomes" id="UP000267096"/>
    </source>
</evidence>
<dbReference type="Proteomes" id="UP000267096">
    <property type="component" value="Unassembled WGS sequence"/>
</dbReference>
<keyword evidence="2" id="KW-0539">Nucleus</keyword>
<evidence type="ECO:0000313" key="4">
    <source>
        <dbReference type="EMBL" id="VDK74416.1"/>
    </source>
</evidence>
<feature type="domain" description="Origin recognition complex subunit 2 RecA-like" evidence="3">
    <location>
        <begin position="3"/>
        <end position="49"/>
    </location>
</feature>
<keyword evidence="2" id="KW-0235">DNA replication</keyword>
<dbReference type="Pfam" id="PF04084">
    <property type="entry name" value="RecA-like_ORC2"/>
    <property type="match status" value="1"/>
</dbReference>
<dbReference type="OrthoDB" id="20198at2759"/>